<sequence length="181" mass="20512">MEPECLLLIRYRNSWRNRPITRGLGLGLIGLLRFHLLSRGLAISISIGRSLCGSRRGLGFPGSLYTSGSGLGLRDRFDIRFGTRSRWRIGDTGVCSCWGLSLLSVLDSWCCVRRGRGFSDRALRFYSPVRFVVGNPGDGWWKTSNSRVIPFRFTDCLIGRRRFFFLILAFASVGIRRKLSI</sequence>
<organism evidence="1">
    <name type="scientific">Fusarium oxysporum f. sp. pisi HDV247</name>
    <dbReference type="NCBI Taxonomy" id="1080344"/>
    <lineage>
        <taxon>Eukaryota</taxon>
        <taxon>Fungi</taxon>
        <taxon>Dikarya</taxon>
        <taxon>Ascomycota</taxon>
        <taxon>Pezizomycotina</taxon>
        <taxon>Sordariomycetes</taxon>
        <taxon>Hypocreomycetidae</taxon>
        <taxon>Hypocreales</taxon>
        <taxon>Nectriaceae</taxon>
        <taxon>Fusarium</taxon>
        <taxon>Fusarium oxysporum species complex</taxon>
    </lineage>
</organism>
<protein>
    <submittedName>
        <fullName evidence="1">Uncharacterized protein</fullName>
    </submittedName>
</protein>
<dbReference type="Proteomes" id="UP000030751">
    <property type="component" value="Unassembled WGS sequence"/>
</dbReference>
<reference evidence="1" key="2">
    <citation type="submission" date="2012-05" db="EMBL/GenBank/DDBJ databases">
        <title>Annotation of the Genome Sequence of Fusarium oxysporum HDV247.</title>
        <authorList>
            <consortium name="The Broad Institute Genomics Platform"/>
            <person name="Ma L.-J."/>
            <person name="Corby-Kistler H."/>
            <person name="Broz K."/>
            <person name="Gale L.R."/>
            <person name="Jonkers W."/>
            <person name="O'Donnell K."/>
            <person name="Ploetz R."/>
            <person name="Steinberg C."/>
            <person name="Schwartz D.C."/>
            <person name="VanEtten H."/>
            <person name="Zhou S."/>
            <person name="Young S.K."/>
            <person name="Zeng Q."/>
            <person name="Gargeya S."/>
            <person name="Fitzgerald M."/>
            <person name="Abouelleil A."/>
            <person name="Alvarado L."/>
            <person name="Chapman S.B."/>
            <person name="Gainer-Dewar J."/>
            <person name="Goldberg J."/>
            <person name="Griggs A."/>
            <person name="Gujja S."/>
            <person name="Hansen M."/>
            <person name="Howarth C."/>
            <person name="Imamovic A."/>
            <person name="Ireland A."/>
            <person name="Larimer J."/>
            <person name="McCowan C."/>
            <person name="Murphy C."/>
            <person name="Pearson M."/>
            <person name="Poon T.W."/>
            <person name="Priest M."/>
            <person name="Roberts A."/>
            <person name="Saif S."/>
            <person name="Shea T."/>
            <person name="Sykes S."/>
            <person name="Wortman J."/>
            <person name="Nusbaum C."/>
            <person name="Birren B."/>
        </authorList>
    </citation>
    <scope>NUCLEOTIDE SEQUENCE</scope>
    <source>
        <strain evidence="1">HDV247</strain>
    </source>
</reference>
<name>W9Q314_FUSOX</name>
<accession>W9Q314</accession>
<dbReference type="EMBL" id="JH650969">
    <property type="protein sequence ID" value="EXA48932.1"/>
    <property type="molecule type" value="Genomic_DNA"/>
</dbReference>
<dbReference type="AlphaFoldDB" id="W9Q314"/>
<evidence type="ECO:0000313" key="1">
    <source>
        <dbReference type="EMBL" id="EXA48932.1"/>
    </source>
</evidence>
<gene>
    <name evidence="1" type="ORF">FOVG_02260</name>
</gene>
<proteinExistence type="predicted"/>
<reference evidence="1" key="1">
    <citation type="submission" date="2011-10" db="EMBL/GenBank/DDBJ databases">
        <title>The Genome Sequence of Fusarium oxysporum HDV247.</title>
        <authorList>
            <consortium name="The Broad Institute Genome Sequencing Platform"/>
            <person name="Ma L.-J."/>
            <person name="Gale L.R."/>
            <person name="Schwartz D.C."/>
            <person name="Zhou S."/>
            <person name="Corby-Kistler H."/>
            <person name="Young S.K."/>
            <person name="Zeng Q."/>
            <person name="Gargeya S."/>
            <person name="Fitzgerald M."/>
            <person name="Haas B."/>
            <person name="Abouelleil A."/>
            <person name="Alvarado L."/>
            <person name="Arachchi H.M."/>
            <person name="Berlin A."/>
            <person name="Brown A."/>
            <person name="Chapman S.B."/>
            <person name="Chen Z."/>
            <person name="Dunbar C."/>
            <person name="Freedman E."/>
            <person name="Gearin G."/>
            <person name="Goldberg J."/>
            <person name="Griggs A."/>
            <person name="Gujja S."/>
            <person name="Heiman D."/>
            <person name="Howarth C."/>
            <person name="Larson L."/>
            <person name="Lui A."/>
            <person name="MacDonald P.J.P."/>
            <person name="Montmayeur A."/>
            <person name="Murphy C."/>
            <person name="Neiman D."/>
            <person name="Pearson M."/>
            <person name="Priest M."/>
            <person name="Roberts A."/>
            <person name="Saif S."/>
            <person name="Shea T."/>
            <person name="Shenoy N."/>
            <person name="Sisk P."/>
            <person name="Stolte C."/>
            <person name="Sykes S."/>
            <person name="Wortman J."/>
            <person name="Nusbaum C."/>
            <person name="Birren B."/>
        </authorList>
    </citation>
    <scope>NUCLEOTIDE SEQUENCE [LARGE SCALE GENOMIC DNA]</scope>
    <source>
        <strain evidence="1">HDV247</strain>
    </source>
</reference>
<dbReference type="HOGENOM" id="CLU_1503506_0_0_1"/>